<dbReference type="RefSeq" id="WP_093797892.1">
    <property type="nucleotide sequence ID" value="NZ_CP155571.1"/>
</dbReference>
<sequence>MARKKTPKQPKAPAGPKFEYAPEAVLKLAARLIDEYHSRLSEANISYIMRNGTWKKKGDTVDADVSVVSGANRFETNKHFRITINAEVWLNADDKTKAYILDRQLSRCSKEETTNGDVKWSTRDYFVKEFPSLIERHGLVTEELRQLDQVMKHTAGGN</sequence>
<protein>
    <recommendedName>
        <fullName evidence="1">Putative phage metallopeptidase domain-containing protein</fullName>
    </recommendedName>
</protein>
<keyword evidence="3" id="KW-1185">Reference proteome</keyword>
<dbReference type="Proteomes" id="UP000216052">
    <property type="component" value="Chromosome"/>
</dbReference>
<name>A0ABZ3J773_SPOA4</name>
<feature type="domain" description="Putative phage metallopeptidase" evidence="1">
    <location>
        <begin position="20"/>
        <end position="144"/>
    </location>
</feature>
<evidence type="ECO:0000313" key="3">
    <source>
        <dbReference type="Proteomes" id="UP000216052"/>
    </source>
</evidence>
<proteinExistence type="predicted"/>
<dbReference type="InterPro" id="IPR043998">
    <property type="entry name" value="Put_Metallopep"/>
</dbReference>
<gene>
    <name evidence="2" type="ORF">SPACI_040760</name>
</gene>
<evidence type="ECO:0000259" key="1">
    <source>
        <dbReference type="Pfam" id="PF18894"/>
    </source>
</evidence>
<reference evidence="2" key="1">
    <citation type="submission" date="2024-05" db="EMBL/GenBank/DDBJ databases">
        <title>Isolation and characterization of Sporomusa carbonis sp. nov., a carboxydotrophic hydrogenogen in the genus of Sporomusa isolated from a charcoal burning pile.</title>
        <authorList>
            <person name="Boeer T."/>
            <person name="Rosenbaum F."/>
            <person name="Eysell L."/>
            <person name="Mueller V."/>
            <person name="Daniel R."/>
            <person name="Poehlein A."/>
        </authorList>
    </citation>
    <scope>NUCLEOTIDE SEQUENCE [LARGE SCALE GENOMIC DNA]</scope>
    <source>
        <strain evidence="2">DSM 3132</strain>
    </source>
</reference>
<organism evidence="2 3">
    <name type="scientific">Sporomusa acidovorans (strain ATCC 49682 / DSM 3132 / Mol)</name>
    <dbReference type="NCBI Taxonomy" id="1123286"/>
    <lineage>
        <taxon>Bacteria</taxon>
        <taxon>Bacillati</taxon>
        <taxon>Bacillota</taxon>
        <taxon>Negativicutes</taxon>
        <taxon>Selenomonadales</taxon>
        <taxon>Sporomusaceae</taxon>
        <taxon>Sporomusa</taxon>
    </lineage>
</organism>
<dbReference type="Pfam" id="PF18894">
    <property type="entry name" value="PhageMetallopep"/>
    <property type="match status" value="1"/>
</dbReference>
<dbReference type="EMBL" id="CP155571">
    <property type="protein sequence ID" value="XFO73968.1"/>
    <property type="molecule type" value="Genomic_DNA"/>
</dbReference>
<accession>A0ABZ3J773</accession>
<evidence type="ECO:0000313" key="2">
    <source>
        <dbReference type="EMBL" id="XFO73968.1"/>
    </source>
</evidence>